<dbReference type="Pfam" id="PF01128">
    <property type="entry name" value="IspD"/>
    <property type="match status" value="1"/>
</dbReference>
<gene>
    <name evidence="7" type="primary">ispD</name>
    <name evidence="8" type="ORF">HLI28_08140</name>
</gene>
<dbReference type="GO" id="GO:0050518">
    <property type="term" value="F:2-C-methyl-D-erythritol 4-phosphate cytidylyltransferase activity"/>
    <property type="evidence" value="ECO:0007669"/>
    <property type="project" value="UniProtKB-UniRule"/>
</dbReference>
<feature type="site" description="Positions MEP for the nucleophilic attack" evidence="7">
    <location>
        <position position="168"/>
    </location>
</feature>
<dbReference type="PROSITE" id="PS01295">
    <property type="entry name" value="ISPD"/>
    <property type="match status" value="1"/>
</dbReference>
<comment type="catalytic activity">
    <reaction evidence="1 7">
        <text>2-C-methyl-D-erythritol 4-phosphate + CTP + H(+) = 4-CDP-2-C-methyl-D-erythritol + diphosphate</text>
        <dbReference type="Rhea" id="RHEA:13429"/>
        <dbReference type="ChEBI" id="CHEBI:15378"/>
        <dbReference type="ChEBI" id="CHEBI:33019"/>
        <dbReference type="ChEBI" id="CHEBI:37563"/>
        <dbReference type="ChEBI" id="CHEBI:57823"/>
        <dbReference type="ChEBI" id="CHEBI:58262"/>
        <dbReference type="EC" id="2.7.7.60"/>
    </reaction>
</comment>
<evidence type="ECO:0000256" key="4">
    <source>
        <dbReference type="ARBA" id="ARBA00022679"/>
    </source>
</evidence>
<evidence type="ECO:0000256" key="3">
    <source>
        <dbReference type="ARBA" id="ARBA00009789"/>
    </source>
</evidence>
<evidence type="ECO:0000313" key="8">
    <source>
        <dbReference type="EMBL" id="NNU27511.1"/>
    </source>
</evidence>
<comment type="pathway">
    <text evidence="2 7">Isoprenoid biosynthesis; isopentenyl diphosphate biosynthesis via DXP pathway; isopentenyl diphosphate from 1-deoxy-D-xylulose 5-phosphate: step 2/6.</text>
</comment>
<dbReference type="PANTHER" id="PTHR32125:SF4">
    <property type="entry name" value="2-C-METHYL-D-ERYTHRITOL 4-PHOSPHATE CYTIDYLYLTRANSFERASE, CHLOROPLASTIC"/>
    <property type="match status" value="1"/>
</dbReference>
<feature type="site" description="Transition state stabilizer" evidence="7">
    <location>
        <position position="15"/>
    </location>
</feature>
<dbReference type="CDD" id="cd02516">
    <property type="entry name" value="CDP-ME_synthetase"/>
    <property type="match status" value="1"/>
</dbReference>
<evidence type="ECO:0000256" key="1">
    <source>
        <dbReference type="ARBA" id="ARBA00001282"/>
    </source>
</evidence>
<feature type="site" description="Positions MEP for the nucleophilic attack" evidence="7">
    <location>
        <position position="228"/>
    </location>
</feature>
<dbReference type="NCBIfam" id="TIGR00453">
    <property type="entry name" value="ispD"/>
    <property type="match status" value="1"/>
</dbReference>
<keyword evidence="9" id="KW-1185">Reference proteome</keyword>
<dbReference type="PANTHER" id="PTHR32125">
    <property type="entry name" value="2-C-METHYL-D-ERYTHRITOL 4-PHOSPHATE CYTIDYLYLTRANSFERASE, CHLOROPLASTIC"/>
    <property type="match status" value="1"/>
</dbReference>
<dbReference type="InterPro" id="IPR029044">
    <property type="entry name" value="Nucleotide-diphossugar_trans"/>
</dbReference>
<dbReference type="InterPro" id="IPR034683">
    <property type="entry name" value="IspD/TarI"/>
</dbReference>
<organism evidence="8 9">
    <name type="scientific">Isoptericola sediminis</name>
    <dbReference type="NCBI Taxonomy" id="2733572"/>
    <lineage>
        <taxon>Bacteria</taxon>
        <taxon>Bacillati</taxon>
        <taxon>Actinomycetota</taxon>
        <taxon>Actinomycetes</taxon>
        <taxon>Micrococcales</taxon>
        <taxon>Promicromonosporaceae</taxon>
        <taxon>Isoptericola</taxon>
    </lineage>
</organism>
<comment type="similarity">
    <text evidence="3 7">Belongs to the IspD/TarI cytidylyltransferase family. IspD subfamily.</text>
</comment>
<dbReference type="GO" id="GO:0019288">
    <property type="term" value="P:isopentenyl diphosphate biosynthetic process, methylerythritol 4-phosphate pathway"/>
    <property type="evidence" value="ECO:0007669"/>
    <property type="project" value="UniProtKB-UniRule"/>
</dbReference>
<dbReference type="InterPro" id="IPR050088">
    <property type="entry name" value="IspD/TarI_cytidylyltransf_bact"/>
</dbReference>
<dbReference type="FunFam" id="3.90.550.10:FF:000003">
    <property type="entry name" value="2-C-methyl-D-erythritol 4-phosphate cytidylyltransferase"/>
    <property type="match status" value="1"/>
</dbReference>
<dbReference type="SUPFAM" id="SSF53448">
    <property type="entry name" value="Nucleotide-diphospho-sugar transferases"/>
    <property type="match status" value="1"/>
</dbReference>
<protein>
    <recommendedName>
        <fullName evidence="7">2-C-methyl-D-erythritol 4-phosphate cytidylyltransferase</fullName>
        <ecNumber evidence="7">2.7.7.60</ecNumber>
    </recommendedName>
    <alternativeName>
        <fullName evidence="7">4-diphosphocytidyl-2C-methyl-D-erythritol synthase</fullName>
    </alternativeName>
    <alternativeName>
        <fullName evidence="7">MEP cytidylyltransferase</fullName>
        <shortName evidence="7">MCT</shortName>
    </alternativeName>
</protein>
<dbReference type="EMBL" id="JABFAJ010000015">
    <property type="protein sequence ID" value="NNU27511.1"/>
    <property type="molecule type" value="Genomic_DNA"/>
</dbReference>
<evidence type="ECO:0000313" key="9">
    <source>
        <dbReference type="Proteomes" id="UP000557204"/>
    </source>
</evidence>
<reference evidence="8 9" key="1">
    <citation type="submission" date="2020-05" db="EMBL/GenBank/DDBJ databases">
        <title>Genome sequence of Isoptericola sp. JC619 isolated from Chilika lagoon, India.</title>
        <authorList>
            <person name="Kumar D."/>
            <person name="Appam K."/>
            <person name="Gandham S."/>
            <person name="Uppada J."/>
            <person name="Sasikala C."/>
            <person name="Venkata Ramana C."/>
        </authorList>
    </citation>
    <scope>NUCLEOTIDE SEQUENCE [LARGE SCALE GENOMIC DNA]</scope>
    <source>
        <strain evidence="8 9">JC619</strain>
    </source>
</reference>
<keyword evidence="5 7" id="KW-0548">Nucleotidyltransferase</keyword>
<evidence type="ECO:0000256" key="7">
    <source>
        <dbReference type="HAMAP-Rule" id="MF_00108"/>
    </source>
</evidence>
<evidence type="ECO:0000256" key="5">
    <source>
        <dbReference type="ARBA" id="ARBA00022695"/>
    </source>
</evidence>
<dbReference type="InterPro" id="IPR018294">
    <property type="entry name" value="ISPD_synthase_CS"/>
</dbReference>
<dbReference type="EC" id="2.7.7.60" evidence="7"/>
<sequence>MTTLAILTAAGSGTRLGREIPKAFVPVGGVPMIALAARGLADSGAVDAVVVTSPPGRAADMVAALGALPIPVEVVDGGSTRQASVAAGLRRADASTDVVLVHDAARPLAPPALVARVVAAVRSGHPAVVPGLPVTDTIKRVAPDAGAPAPPGDDTTPVVERVVDTLDRTVLRAVQTPQGFDRELLQRAHAEGAARAAAEHLAATDDAGLVEALGVPVHLVRGDSAALKITTPYDLAVAELLLEGR</sequence>
<dbReference type="Gene3D" id="3.90.550.10">
    <property type="entry name" value="Spore Coat Polysaccharide Biosynthesis Protein SpsA, Chain A"/>
    <property type="match status" value="1"/>
</dbReference>
<comment type="function">
    <text evidence="7">Catalyzes the formation of 4-diphosphocytidyl-2-C-methyl-D-erythritol from CTP and 2-C-methyl-D-erythritol 4-phosphate (MEP).</text>
</comment>
<dbReference type="InterPro" id="IPR001228">
    <property type="entry name" value="IspD"/>
</dbReference>
<feature type="site" description="Transition state stabilizer" evidence="7">
    <location>
        <position position="22"/>
    </location>
</feature>
<dbReference type="UniPathway" id="UPA00056">
    <property type="reaction ID" value="UER00093"/>
</dbReference>
<proteinExistence type="inferred from homology"/>
<accession>A0A849K3Y2</accession>
<name>A0A849K3Y2_9MICO</name>
<keyword evidence="6 7" id="KW-0414">Isoprene biosynthesis</keyword>
<dbReference type="AlphaFoldDB" id="A0A849K3Y2"/>
<dbReference type="HAMAP" id="MF_00108">
    <property type="entry name" value="IspD"/>
    <property type="match status" value="1"/>
</dbReference>
<keyword evidence="4 7" id="KW-0808">Transferase</keyword>
<comment type="caution">
    <text evidence="8">The sequence shown here is derived from an EMBL/GenBank/DDBJ whole genome shotgun (WGS) entry which is preliminary data.</text>
</comment>
<dbReference type="Proteomes" id="UP000557204">
    <property type="component" value="Unassembled WGS sequence"/>
</dbReference>
<evidence type="ECO:0000256" key="6">
    <source>
        <dbReference type="ARBA" id="ARBA00023229"/>
    </source>
</evidence>
<evidence type="ECO:0000256" key="2">
    <source>
        <dbReference type="ARBA" id="ARBA00004787"/>
    </source>
</evidence>